<sequence>MSRSLGLREDRRVREVLVALVSGLFPLDPVGLYREQARSHRSGAVLCGSEPARDEAITSGEISSVLSRK</sequence>
<accession>A0AAX2D7P2</accession>
<evidence type="ECO:0000313" key="1">
    <source>
        <dbReference type="EMBL" id="SDU24630.1"/>
    </source>
</evidence>
<keyword evidence="2" id="KW-1185">Reference proteome</keyword>
<proteinExistence type="predicted"/>
<dbReference type="EMBL" id="LT629790">
    <property type="protein sequence ID" value="SDU24630.1"/>
    <property type="molecule type" value="Genomic_DNA"/>
</dbReference>
<reference evidence="1 2" key="1">
    <citation type="submission" date="2016-10" db="EMBL/GenBank/DDBJ databases">
        <authorList>
            <person name="Varghese N."/>
            <person name="Submissions S."/>
        </authorList>
    </citation>
    <scope>NUCLEOTIDE SEQUENCE [LARGE SCALE GENOMIC DNA]</scope>
    <source>
        <strain evidence="1 2">DSM 16733</strain>
    </source>
</reference>
<evidence type="ECO:0000313" key="2">
    <source>
        <dbReference type="Proteomes" id="UP000183772"/>
    </source>
</evidence>
<dbReference type="AlphaFoldDB" id="A0AAX2D7P2"/>
<dbReference type="Proteomes" id="UP000183772">
    <property type="component" value="Chromosome I"/>
</dbReference>
<organism evidence="1 2">
    <name type="scientific">Pseudomonas mediterranea</name>
    <dbReference type="NCBI Taxonomy" id="183795"/>
    <lineage>
        <taxon>Bacteria</taxon>
        <taxon>Pseudomonadati</taxon>
        <taxon>Pseudomonadota</taxon>
        <taxon>Gammaproteobacteria</taxon>
        <taxon>Pseudomonadales</taxon>
        <taxon>Pseudomonadaceae</taxon>
        <taxon>Pseudomonas</taxon>
    </lineage>
</organism>
<protein>
    <submittedName>
        <fullName evidence="1">Uncharacterized protein</fullName>
    </submittedName>
</protein>
<gene>
    <name evidence="1" type="ORF">SAMN05216476_1097</name>
</gene>
<name>A0AAX2D7P2_9PSED</name>